<organism evidence="3 4">
    <name type="scientific">Gnomoniopsis smithogilvyi</name>
    <dbReference type="NCBI Taxonomy" id="1191159"/>
    <lineage>
        <taxon>Eukaryota</taxon>
        <taxon>Fungi</taxon>
        <taxon>Dikarya</taxon>
        <taxon>Ascomycota</taxon>
        <taxon>Pezizomycotina</taxon>
        <taxon>Sordariomycetes</taxon>
        <taxon>Sordariomycetidae</taxon>
        <taxon>Diaporthales</taxon>
        <taxon>Gnomoniaceae</taxon>
        <taxon>Gnomoniopsis</taxon>
    </lineage>
</organism>
<evidence type="ECO:0000256" key="2">
    <source>
        <dbReference type="SAM" id="MobiDB-lite"/>
    </source>
</evidence>
<keyword evidence="4" id="KW-1185">Reference proteome</keyword>
<proteinExistence type="predicted"/>
<evidence type="ECO:0000256" key="1">
    <source>
        <dbReference type="SAM" id="Coils"/>
    </source>
</evidence>
<evidence type="ECO:0000313" key="3">
    <source>
        <dbReference type="EMBL" id="KAJ4397079.1"/>
    </source>
</evidence>
<dbReference type="EMBL" id="JAPEVB010000001">
    <property type="protein sequence ID" value="KAJ4397079.1"/>
    <property type="molecule type" value="Genomic_DNA"/>
</dbReference>
<dbReference type="Proteomes" id="UP001140453">
    <property type="component" value="Unassembled WGS sequence"/>
</dbReference>
<accession>A0A9W8Z5A2</accession>
<dbReference type="OrthoDB" id="5215205at2759"/>
<gene>
    <name evidence="3" type="ORF">N0V93_001303</name>
</gene>
<evidence type="ECO:0000313" key="4">
    <source>
        <dbReference type="Proteomes" id="UP001140453"/>
    </source>
</evidence>
<name>A0A9W8Z5A2_9PEZI</name>
<keyword evidence="1" id="KW-0175">Coiled coil</keyword>
<feature type="region of interest" description="Disordered" evidence="2">
    <location>
        <begin position="130"/>
        <end position="154"/>
    </location>
</feature>
<comment type="caution">
    <text evidence="3">The sequence shown here is derived from an EMBL/GenBank/DDBJ whole genome shotgun (WGS) entry which is preliminary data.</text>
</comment>
<sequence length="154" mass="17702">MAPRKSVAADDSSSEDEINVDQMIKTKDELKKIRKDREEKRAQLQKDLEMKLLDLRRRIKQTVEAHTQQLGDINKQQVDRLAQALEARDSIDRMIQEKLVNLQREANFLVALLDSGYEYRIQKARSLVTPVSEQELDQGEGRPVKKVKIGTSSS</sequence>
<dbReference type="AlphaFoldDB" id="A0A9W8Z5A2"/>
<protein>
    <submittedName>
        <fullName evidence="3">Uncharacterized protein</fullName>
    </submittedName>
</protein>
<feature type="coiled-coil region" evidence="1">
    <location>
        <begin position="23"/>
        <end position="65"/>
    </location>
</feature>
<reference evidence="3" key="1">
    <citation type="submission" date="2022-10" db="EMBL/GenBank/DDBJ databases">
        <title>Tapping the CABI collections for fungal endophytes: first genome assemblies for Collariella, Neodidymelliopsis, Ascochyta clinopodiicola, Didymella pomorum, Didymosphaeria variabile, Neocosmospora piperis and Neocucurbitaria cava.</title>
        <authorList>
            <person name="Hill R."/>
        </authorList>
    </citation>
    <scope>NUCLEOTIDE SEQUENCE</scope>
    <source>
        <strain evidence="3">IMI 355082</strain>
    </source>
</reference>